<keyword evidence="2" id="KW-1185">Reference proteome</keyword>
<evidence type="ECO:0000313" key="1">
    <source>
        <dbReference type="EMBL" id="CAI4046305.1"/>
    </source>
</evidence>
<accession>A0ABN8WMK8</accession>
<name>A0ABN8WMK8_SACUV</name>
<reference evidence="1" key="1">
    <citation type="submission" date="2022-10" db="EMBL/GenBank/DDBJ databases">
        <authorList>
            <person name="Byrne P K."/>
        </authorList>
    </citation>
    <scope>NUCLEOTIDE SEQUENCE</scope>
    <source>
        <strain evidence="1">ZP964</strain>
    </source>
</reference>
<evidence type="ECO:0000313" key="2">
    <source>
        <dbReference type="Proteomes" id="UP001162085"/>
    </source>
</evidence>
<dbReference type="Proteomes" id="UP001162085">
    <property type="component" value="Chromosome 11"/>
</dbReference>
<proteinExistence type="predicted"/>
<protein>
    <recommendedName>
        <fullName evidence="3">Secreted protein</fullName>
    </recommendedName>
</protein>
<gene>
    <name evidence="1" type="primary">SUVZ11G1750</name>
    <name evidence="1" type="ORF">SUVZ_11G1750</name>
</gene>
<organism evidence="1 2">
    <name type="scientific">Saccharomyces uvarum</name>
    <name type="common">Yeast</name>
    <name type="synonym">Saccharomyces bayanus var. uvarum</name>
    <dbReference type="NCBI Taxonomy" id="230603"/>
    <lineage>
        <taxon>Eukaryota</taxon>
        <taxon>Fungi</taxon>
        <taxon>Dikarya</taxon>
        <taxon>Ascomycota</taxon>
        <taxon>Saccharomycotina</taxon>
        <taxon>Saccharomycetes</taxon>
        <taxon>Saccharomycetales</taxon>
        <taxon>Saccharomycetaceae</taxon>
        <taxon>Saccharomyces</taxon>
    </lineage>
</organism>
<sequence>MSLLTTLLLPVAAATEVPALAKIPVPIYCHTGPCKVARDLKDSHPPLFPRPFSSSLTRFLLGSACFCFFPFLV</sequence>
<dbReference type="EMBL" id="OX365938">
    <property type="protein sequence ID" value="CAI4046305.1"/>
    <property type="molecule type" value="Genomic_DNA"/>
</dbReference>
<evidence type="ECO:0008006" key="3">
    <source>
        <dbReference type="Google" id="ProtNLM"/>
    </source>
</evidence>